<dbReference type="InterPro" id="IPR023214">
    <property type="entry name" value="HAD_sf"/>
</dbReference>
<dbReference type="SUPFAM" id="SSF55729">
    <property type="entry name" value="Acyl-CoA N-acyltransferases (Nat)"/>
    <property type="match status" value="1"/>
</dbReference>
<sequence length="355" mass="41450">MTEQLQSTVLEKVKHNKIKLVIWDLDHTIWDGVLMEDKEVRLKEGIVDVIRTLDERGILQSISSKNEYSTAMARLEEFGIHEYFLYPQINWNSKSSSIRAIVEAINIGMDTVAFVDDQLFELEEVNFELPEVCCINAAEYQDIPGMDIMIPRFITEDSKLRRLMYKSDEIRKNAEEQFTGPKDEFLASLNMVFTISPLREDDLKRAEELTIRTHQLNTTGYTYSYEELEQLIKSDKHKLFITSLEDKYGEYGKIGLALLECDETNWTFKLLLMSCRVMSRGVGTVLINYIMAQAKEEGAKIRAEFKLTDRNRMMYITYKFGGFKEIYQEEDFVIFENDLSYIQDIPPYITLKVLD</sequence>
<dbReference type="InterPro" id="IPR041492">
    <property type="entry name" value="HAD_2"/>
</dbReference>
<dbReference type="InterPro" id="IPR016181">
    <property type="entry name" value="Acyl_CoA_acyltransferase"/>
</dbReference>
<reference evidence="2 3" key="1">
    <citation type="submission" date="2016-10" db="EMBL/GenBank/DDBJ databases">
        <title>Comparative genomics of Bacillus thuringiensis reveals a path to pathogens against multiple invertebrate hosts.</title>
        <authorList>
            <person name="Zheng J."/>
            <person name="Gao Q."/>
            <person name="Liu H."/>
            <person name="Peng D."/>
            <person name="Ruan L."/>
            <person name="Sun M."/>
        </authorList>
    </citation>
    <scope>NUCLEOTIDE SEQUENCE [LARGE SCALE GENOMIC DNA]</scope>
    <source>
        <strain evidence="2">T30001</strain>
    </source>
</reference>
<evidence type="ECO:0000313" key="3">
    <source>
        <dbReference type="Proteomes" id="UP000195160"/>
    </source>
</evidence>
<dbReference type="Pfam" id="PF13419">
    <property type="entry name" value="HAD_2"/>
    <property type="match status" value="1"/>
</dbReference>
<dbReference type="NCBIfam" id="TIGR01686">
    <property type="entry name" value="FkbH"/>
    <property type="match status" value="1"/>
</dbReference>
<dbReference type="AlphaFoldDB" id="A0A9X6R8U5"/>
<dbReference type="GO" id="GO:0016747">
    <property type="term" value="F:acyltransferase activity, transferring groups other than amino-acyl groups"/>
    <property type="evidence" value="ECO:0007669"/>
    <property type="project" value="InterPro"/>
</dbReference>
<organism evidence="2 3">
    <name type="scientific">Bacillus thuringiensis subsp. medellin</name>
    <dbReference type="NCBI Taxonomy" id="79672"/>
    <lineage>
        <taxon>Bacteria</taxon>
        <taxon>Bacillati</taxon>
        <taxon>Bacillota</taxon>
        <taxon>Bacilli</taxon>
        <taxon>Bacillales</taxon>
        <taxon>Bacillaceae</taxon>
        <taxon>Bacillus</taxon>
        <taxon>Bacillus cereus group</taxon>
    </lineage>
</organism>
<protein>
    <recommendedName>
        <fullName evidence="1">N-acetyltransferase domain-containing protein</fullName>
    </recommendedName>
</protein>
<gene>
    <name evidence="2" type="ORF">BK784_35505</name>
</gene>
<dbReference type="Gene3D" id="3.40.50.1000">
    <property type="entry name" value="HAD superfamily/HAD-like"/>
    <property type="match status" value="1"/>
</dbReference>
<dbReference type="InterPro" id="IPR010033">
    <property type="entry name" value="HAD_SF_ppase_IIIC"/>
</dbReference>
<evidence type="ECO:0000259" key="1">
    <source>
        <dbReference type="PROSITE" id="PS51186"/>
    </source>
</evidence>
<dbReference type="Proteomes" id="UP000195160">
    <property type="component" value="Unassembled WGS sequence"/>
</dbReference>
<feature type="domain" description="N-acetyltransferase" evidence="1">
    <location>
        <begin position="193"/>
        <end position="346"/>
    </location>
</feature>
<dbReference type="PROSITE" id="PS51186">
    <property type="entry name" value="GNAT"/>
    <property type="match status" value="1"/>
</dbReference>
<dbReference type="SUPFAM" id="SSF56784">
    <property type="entry name" value="HAD-like"/>
    <property type="match status" value="1"/>
</dbReference>
<name>A0A9X6R8U5_BACTV</name>
<dbReference type="Gene3D" id="3.40.630.30">
    <property type="match status" value="1"/>
</dbReference>
<dbReference type="NCBIfam" id="TIGR01681">
    <property type="entry name" value="HAD-SF-IIIC"/>
    <property type="match status" value="1"/>
</dbReference>
<evidence type="ECO:0000313" key="2">
    <source>
        <dbReference type="EMBL" id="OUB84490.1"/>
    </source>
</evidence>
<dbReference type="EMBL" id="MOOV01000282">
    <property type="protein sequence ID" value="OUB84490.1"/>
    <property type="molecule type" value="Genomic_DNA"/>
</dbReference>
<comment type="caution">
    <text evidence="2">The sequence shown here is derived from an EMBL/GenBank/DDBJ whole genome shotgun (WGS) entry which is preliminary data.</text>
</comment>
<dbReference type="InterPro" id="IPR010037">
    <property type="entry name" value="FkbH_domain"/>
</dbReference>
<dbReference type="InterPro" id="IPR036412">
    <property type="entry name" value="HAD-like_sf"/>
</dbReference>
<dbReference type="InterPro" id="IPR000182">
    <property type="entry name" value="GNAT_dom"/>
</dbReference>
<proteinExistence type="predicted"/>
<dbReference type="RefSeq" id="WP_088070979.1">
    <property type="nucleotide sequence ID" value="NZ_MOOV01000282.1"/>
</dbReference>
<accession>A0A9X6R8U5</accession>